<dbReference type="Proteomes" id="UP000291144">
    <property type="component" value="Unassembled WGS sequence"/>
</dbReference>
<gene>
    <name evidence="1" type="ORF">E0H73_06250</name>
</gene>
<keyword evidence="2" id="KW-1185">Reference proteome</keyword>
<comment type="caution">
    <text evidence="1">The sequence shown here is derived from an EMBL/GenBank/DDBJ whole genome shotgun (WGS) entry which is preliminary data.</text>
</comment>
<name>A0A4R0KZ98_9ACTN</name>
<dbReference type="RefSeq" id="WP_131352403.1">
    <property type="nucleotide sequence ID" value="NZ_SJKB01000001.1"/>
</dbReference>
<sequence length="116" mass="12409">MYDLANFIDGLGGVGAARDAIDWFRARVLAAGFPGLHLDAVLWSSAVIPTSAESPLVVDWVRALGFDSGTSYVWVHHHDVGGSSFPEASVAELRESAFAEYERYASSSSGGSRGFR</sequence>
<evidence type="ECO:0000313" key="2">
    <source>
        <dbReference type="Proteomes" id="UP000291144"/>
    </source>
</evidence>
<dbReference type="AlphaFoldDB" id="A0A4R0KZ98"/>
<reference evidence="1 2" key="1">
    <citation type="submission" date="2019-02" db="EMBL/GenBank/DDBJ databases">
        <title>Kribbella capetownensis sp. nov. and Kribbella speibonae sp. nov., isolated from soil.</title>
        <authorList>
            <person name="Curtis S.M."/>
            <person name="Norton I."/>
            <person name="Everest G.J."/>
            <person name="Meyers P.R."/>
        </authorList>
    </citation>
    <scope>NUCLEOTIDE SEQUENCE [LARGE SCALE GENOMIC DNA]</scope>
    <source>
        <strain evidence="1 2">NRRL B-24813</strain>
    </source>
</reference>
<proteinExistence type="predicted"/>
<organism evidence="1 2">
    <name type="scientific">Kribbella pittospori</name>
    <dbReference type="NCBI Taxonomy" id="722689"/>
    <lineage>
        <taxon>Bacteria</taxon>
        <taxon>Bacillati</taxon>
        <taxon>Actinomycetota</taxon>
        <taxon>Actinomycetes</taxon>
        <taxon>Propionibacteriales</taxon>
        <taxon>Kribbellaceae</taxon>
        <taxon>Kribbella</taxon>
    </lineage>
</organism>
<dbReference type="EMBL" id="SJKB01000001">
    <property type="protein sequence ID" value="TCC66473.1"/>
    <property type="molecule type" value="Genomic_DNA"/>
</dbReference>
<dbReference type="OrthoDB" id="9815339at2"/>
<evidence type="ECO:0000313" key="1">
    <source>
        <dbReference type="EMBL" id="TCC66473.1"/>
    </source>
</evidence>
<accession>A0A4R0KZ98</accession>
<protein>
    <submittedName>
        <fullName evidence="1">Uncharacterized protein</fullName>
    </submittedName>
</protein>